<feature type="region of interest" description="Disordered" evidence="1">
    <location>
        <begin position="308"/>
        <end position="330"/>
    </location>
</feature>
<sequence length="330" mass="35839">MKRVVGIDAVRILGMVAIVAGHVWTTEECRWMVFPWHVPLFFMISGRLWTRKRDVGTDIRTRVQTLLVPYLSWLLIIGALLAGSLIARKWPFTADGVSRFIFGNFGRPFTAFWFVTCLFVAVLVLRLLQRFPMWVPTVIAVTGLVVAYISPELVSAVPWSAGTAIPSLVFVLAGYGLTVWAPQRPVLVGSIALAGGVALVVSRVAEPLDIRASQFGTPIFSVLAAIAISGGLILLGEKAFERATDRVAIVVGTLASAILVVVFTHAAILTMLRFNALVAFAVVAVSSWGLGLLLIRLPHTQFLTGVRSRQNKSAPPASKLERLPTTTSRV</sequence>
<feature type="transmembrane region" description="Helical" evidence="2">
    <location>
        <begin position="274"/>
        <end position="295"/>
    </location>
</feature>
<dbReference type="PANTHER" id="PTHR37312">
    <property type="entry name" value="MEMBRANE-BOUND ACYLTRANSFERASE YKRP-RELATED"/>
    <property type="match status" value="1"/>
</dbReference>
<name>A0A2S5Y9C1_9MICO</name>
<feature type="transmembrane region" description="Helical" evidence="2">
    <location>
        <begin position="217"/>
        <end position="235"/>
    </location>
</feature>
<keyword evidence="4" id="KW-0808">Transferase</keyword>
<dbReference type="InterPro" id="IPR052734">
    <property type="entry name" value="Nod_factor_acetyltransferase"/>
</dbReference>
<feature type="transmembrane region" description="Helical" evidence="2">
    <location>
        <begin position="156"/>
        <end position="179"/>
    </location>
</feature>
<keyword evidence="2" id="KW-1133">Transmembrane helix</keyword>
<keyword evidence="2" id="KW-0812">Transmembrane</keyword>
<comment type="caution">
    <text evidence="4">The sequence shown here is derived from an EMBL/GenBank/DDBJ whole genome shotgun (WGS) entry which is preliminary data.</text>
</comment>
<dbReference type="RefSeq" id="WP_051210317.1">
    <property type="nucleotide sequence ID" value="NZ_CP010848.1"/>
</dbReference>
<keyword evidence="4" id="KW-0012">Acyltransferase</keyword>
<feature type="domain" description="Acyltransferase 3" evidence="3">
    <location>
        <begin position="5"/>
        <end position="272"/>
    </location>
</feature>
<feature type="transmembrane region" description="Helical" evidence="2">
    <location>
        <begin position="133"/>
        <end position="150"/>
    </location>
</feature>
<dbReference type="InterPro" id="IPR002656">
    <property type="entry name" value="Acyl_transf_3_dom"/>
</dbReference>
<dbReference type="PANTHER" id="PTHR37312:SF1">
    <property type="entry name" value="MEMBRANE-BOUND ACYLTRANSFERASE YKRP-RELATED"/>
    <property type="match status" value="1"/>
</dbReference>
<evidence type="ECO:0000313" key="4">
    <source>
        <dbReference type="EMBL" id="PPI16508.1"/>
    </source>
</evidence>
<feature type="transmembrane region" description="Helical" evidence="2">
    <location>
        <begin position="247"/>
        <end position="268"/>
    </location>
</feature>
<gene>
    <name evidence="4" type="ORF">C5C51_03705</name>
</gene>
<dbReference type="GO" id="GO:0016747">
    <property type="term" value="F:acyltransferase activity, transferring groups other than amino-acyl groups"/>
    <property type="evidence" value="ECO:0007669"/>
    <property type="project" value="InterPro"/>
</dbReference>
<dbReference type="GeneID" id="93667584"/>
<organism evidence="4 5">
    <name type="scientific">Rathayibacter toxicus</name>
    <dbReference type="NCBI Taxonomy" id="145458"/>
    <lineage>
        <taxon>Bacteria</taxon>
        <taxon>Bacillati</taxon>
        <taxon>Actinomycetota</taxon>
        <taxon>Actinomycetes</taxon>
        <taxon>Micrococcales</taxon>
        <taxon>Microbacteriaceae</taxon>
        <taxon>Rathayibacter</taxon>
    </lineage>
</organism>
<feature type="transmembrane region" description="Helical" evidence="2">
    <location>
        <begin position="186"/>
        <end position="205"/>
    </location>
</feature>
<dbReference type="EMBL" id="PSWU01000004">
    <property type="protein sequence ID" value="PPI16508.1"/>
    <property type="molecule type" value="Genomic_DNA"/>
</dbReference>
<dbReference type="Proteomes" id="UP000237966">
    <property type="component" value="Unassembled WGS sequence"/>
</dbReference>
<feature type="transmembrane region" description="Helical" evidence="2">
    <location>
        <begin position="7"/>
        <end position="25"/>
    </location>
</feature>
<dbReference type="OrthoDB" id="3746662at2"/>
<evidence type="ECO:0000313" key="5">
    <source>
        <dbReference type="Proteomes" id="UP000237966"/>
    </source>
</evidence>
<feature type="transmembrane region" description="Helical" evidence="2">
    <location>
        <begin position="31"/>
        <end position="49"/>
    </location>
</feature>
<evidence type="ECO:0000256" key="1">
    <source>
        <dbReference type="SAM" id="MobiDB-lite"/>
    </source>
</evidence>
<reference evidence="4 5" key="1">
    <citation type="submission" date="2018-02" db="EMBL/GenBank/DDBJ databases">
        <title>Bacteriophage NCPPB3778 and a type I-E CRISPR drive the evolution of the US Biological Select Agent, Rathayibacter toxicus.</title>
        <authorList>
            <person name="Davis E.W.II."/>
            <person name="Tabima J.F."/>
            <person name="Weisberg A.J."/>
            <person name="Lopes L.D."/>
            <person name="Wiseman M.S."/>
            <person name="Wiseman M.S."/>
            <person name="Pupko T."/>
            <person name="Belcher M.S."/>
            <person name="Sechler A.J."/>
            <person name="Tancos M.A."/>
            <person name="Schroeder B.K."/>
            <person name="Murray T.D."/>
            <person name="Luster D.G."/>
            <person name="Schneider W.L."/>
            <person name="Rogers E."/>
            <person name="Andreote F.D."/>
            <person name="Grunwald N.J."/>
            <person name="Putnam M.L."/>
            <person name="Chang J.H."/>
        </authorList>
    </citation>
    <scope>NUCLEOTIDE SEQUENCE [LARGE SCALE GENOMIC DNA]</scope>
    <source>
        <strain evidence="4 5">FH99</strain>
    </source>
</reference>
<dbReference type="Pfam" id="PF01757">
    <property type="entry name" value="Acyl_transf_3"/>
    <property type="match status" value="1"/>
</dbReference>
<evidence type="ECO:0000259" key="3">
    <source>
        <dbReference type="Pfam" id="PF01757"/>
    </source>
</evidence>
<accession>A0A2S5Y9C1</accession>
<proteinExistence type="predicted"/>
<evidence type="ECO:0000256" key="2">
    <source>
        <dbReference type="SAM" id="Phobius"/>
    </source>
</evidence>
<keyword evidence="2" id="KW-0472">Membrane</keyword>
<protein>
    <submittedName>
        <fullName evidence="4">Acyltransferase</fullName>
    </submittedName>
</protein>
<feature type="transmembrane region" description="Helical" evidence="2">
    <location>
        <begin position="110"/>
        <end position="128"/>
    </location>
</feature>
<feature type="transmembrane region" description="Helical" evidence="2">
    <location>
        <begin position="70"/>
        <end position="90"/>
    </location>
</feature>
<dbReference type="AlphaFoldDB" id="A0A2S5Y9C1"/>